<dbReference type="Pfam" id="PF01554">
    <property type="entry name" value="MatE"/>
    <property type="match status" value="2"/>
</dbReference>
<feature type="transmembrane region" description="Helical" evidence="13">
    <location>
        <begin position="139"/>
        <end position="159"/>
    </location>
</feature>
<evidence type="ECO:0000256" key="2">
    <source>
        <dbReference type="ARBA" id="ARBA00004651"/>
    </source>
</evidence>
<reference evidence="14 15" key="1">
    <citation type="submission" date="2016-11" db="EMBL/GenBank/DDBJ databases">
        <title>Description of two novel members of the family Erysipelotrichaceae: Ileibacterium lipovorans gen. nov., sp. nov. and Dubosiella newyorkensis, gen. nov., sp. nov.</title>
        <authorList>
            <person name="Cox L.M."/>
            <person name="Sohn J."/>
            <person name="Tyrrell K.L."/>
            <person name="Citron D.M."/>
            <person name="Lawson P.A."/>
            <person name="Patel N.B."/>
            <person name="Iizumi T."/>
            <person name="Perez-Perez G.I."/>
            <person name="Goldstein E.J."/>
            <person name="Blaser M.J."/>
        </authorList>
    </citation>
    <scope>NUCLEOTIDE SEQUENCE [LARGE SCALE GENOMIC DNA]</scope>
    <source>
        <strain evidence="14 15">NYU-BL-A4</strain>
    </source>
</reference>
<dbReference type="PIRSF" id="PIRSF006603">
    <property type="entry name" value="DinF"/>
    <property type="match status" value="1"/>
</dbReference>
<gene>
    <name evidence="14" type="ORF">BO225_04895</name>
</gene>
<feature type="transmembrane region" description="Helical" evidence="13">
    <location>
        <begin position="417"/>
        <end position="441"/>
    </location>
</feature>
<comment type="function">
    <text evidence="1">Multidrug efflux pump.</text>
</comment>
<keyword evidence="8 13" id="KW-0812">Transmembrane</keyword>
<keyword evidence="11 13" id="KW-0472">Membrane</keyword>
<evidence type="ECO:0000256" key="13">
    <source>
        <dbReference type="SAM" id="Phobius"/>
    </source>
</evidence>
<dbReference type="NCBIfam" id="TIGR00797">
    <property type="entry name" value="matE"/>
    <property type="match status" value="1"/>
</dbReference>
<dbReference type="GO" id="GO:0005886">
    <property type="term" value="C:plasma membrane"/>
    <property type="evidence" value="ECO:0007669"/>
    <property type="project" value="UniProtKB-SubCell"/>
</dbReference>
<feature type="transmembrane region" description="Helical" evidence="13">
    <location>
        <begin position="97"/>
        <end position="119"/>
    </location>
</feature>
<keyword evidence="5" id="KW-0813">Transport</keyword>
<dbReference type="GO" id="GO:0015297">
    <property type="term" value="F:antiporter activity"/>
    <property type="evidence" value="ECO:0007669"/>
    <property type="project" value="UniProtKB-KW"/>
</dbReference>
<keyword evidence="6" id="KW-0050">Antiport</keyword>
<feature type="transmembrane region" description="Helical" evidence="13">
    <location>
        <begin position="390"/>
        <end position="411"/>
    </location>
</feature>
<dbReference type="InterPro" id="IPR050222">
    <property type="entry name" value="MATE_MdtK"/>
</dbReference>
<evidence type="ECO:0000256" key="1">
    <source>
        <dbReference type="ARBA" id="ARBA00003408"/>
    </source>
</evidence>
<evidence type="ECO:0000313" key="15">
    <source>
        <dbReference type="Proteomes" id="UP000186705"/>
    </source>
</evidence>
<evidence type="ECO:0000256" key="10">
    <source>
        <dbReference type="ARBA" id="ARBA00023065"/>
    </source>
</evidence>
<evidence type="ECO:0000256" key="6">
    <source>
        <dbReference type="ARBA" id="ARBA00022449"/>
    </source>
</evidence>
<comment type="subcellular location">
    <subcellularLocation>
        <location evidence="2">Cell membrane</location>
        <topology evidence="2">Multi-pass membrane protein</topology>
    </subcellularLocation>
</comment>
<dbReference type="CDD" id="cd13138">
    <property type="entry name" value="MATE_yoeA_like"/>
    <property type="match status" value="1"/>
</dbReference>
<dbReference type="GO" id="GO:0042910">
    <property type="term" value="F:xenobiotic transmembrane transporter activity"/>
    <property type="evidence" value="ECO:0007669"/>
    <property type="project" value="InterPro"/>
</dbReference>
<evidence type="ECO:0000256" key="3">
    <source>
        <dbReference type="ARBA" id="ARBA00010199"/>
    </source>
</evidence>
<proteinExistence type="inferred from homology"/>
<feature type="transmembrane region" description="Helical" evidence="13">
    <location>
        <begin position="52"/>
        <end position="76"/>
    </location>
</feature>
<evidence type="ECO:0000256" key="9">
    <source>
        <dbReference type="ARBA" id="ARBA00022989"/>
    </source>
</evidence>
<evidence type="ECO:0000256" key="5">
    <source>
        <dbReference type="ARBA" id="ARBA00022448"/>
    </source>
</evidence>
<sequence length="469" mass="50373">MDQQKSTMLYGSLWKNVFLFAIPLAFTGILQQLFNAADIAIVGQFTQERGAAAMAAVGANAPIVALLLNFFVGISLGSNVVIANAIGSNQNGTIHSAIGTSILIALAGGILLAIGGQWIVDPLLASLSVPSEVMNMATIYLRIYLIGMPVILLYNFEAAILRGAGDTKTPLFVLSISGVLNVILNLVFVIGFKLDVEGVAIATVVSNAMSSTILLIKLIRSKTIIHLDLRHLDFNRYVLVRILRIGIPAGIQSSVFSIANVIVQGATNSLGTLVMAASSAAMNIEIFAFNVLASFGQACTTFVGQNYGAHQIARCKQILKVCLTESAMLTFASIVLILCFGKNLLSIFNGDPDVINLGYMRMMIIFPAYAFSLTYDVISGYLRGFGISLLPAFLTSLSICGSRISWVAFVFPNFPSFQTIMMIFPISLGLAALSLIVALFIKRPASKILQKEKESQELEVKNKPELALE</sequence>
<protein>
    <recommendedName>
        <fullName evidence="4">Probable multidrug resistance protein NorM</fullName>
    </recommendedName>
    <alternativeName>
        <fullName evidence="12">Multidrug-efflux transporter</fullName>
    </alternativeName>
</protein>
<dbReference type="EMBL" id="MPKA01000059">
    <property type="protein sequence ID" value="OLU46798.1"/>
    <property type="molecule type" value="Genomic_DNA"/>
</dbReference>
<feature type="transmembrane region" description="Helical" evidence="13">
    <location>
        <begin position="198"/>
        <end position="219"/>
    </location>
</feature>
<dbReference type="PANTHER" id="PTHR43298">
    <property type="entry name" value="MULTIDRUG RESISTANCE PROTEIN NORM-RELATED"/>
    <property type="match status" value="1"/>
</dbReference>
<evidence type="ECO:0000256" key="8">
    <source>
        <dbReference type="ARBA" id="ARBA00022692"/>
    </source>
</evidence>
<evidence type="ECO:0000256" key="12">
    <source>
        <dbReference type="ARBA" id="ARBA00031636"/>
    </source>
</evidence>
<evidence type="ECO:0000313" key="14">
    <source>
        <dbReference type="EMBL" id="OLU46798.1"/>
    </source>
</evidence>
<name>A0A1U7NN95_9FIRM</name>
<dbReference type="InterPro" id="IPR048279">
    <property type="entry name" value="MdtK-like"/>
</dbReference>
<evidence type="ECO:0000256" key="7">
    <source>
        <dbReference type="ARBA" id="ARBA00022475"/>
    </source>
</evidence>
<keyword evidence="9 13" id="KW-1133">Transmembrane helix</keyword>
<comment type="similarity">
    <text evidence="3">Belongs to the multi antimicrobial extrusion (MATE) (TC 2.A.66.1) family.</text>
</comment>
<dbReference type="GeneID" id="78275286"/>
<dbReference type="STRING" id="1862672.BO225_04895"/>
<feature type="transmembrane region" description="Helical" evidence="13">
    <location>
        <begin position="171"/>
        <end position="192"/>
    </location>
</feature>
<comment type="caution">
    <text evidence="14">The sequence shown here is derived from an EMBL/GenBank/DDBJ whole genome shotgun (WGS) entry which is preliminary data.</text>
</comment>
<dbReference type="OrthoDB" id="9776324at2"/>
<feature type="transmembrane region" description="Helical" evidence="13">
    <location>
        <begin position="359"/>
        <end position="378"/>
    </location>
</feature>
<accession>A0A1U7NN95</accession>
<keyword evidence="7" id="KW-1003">Cell membrane</keyword>
<evidence type="ECO:0000256" key="4">
    <source>
        <dbReference type="ARBA" id="ARBA00020268"/>
    </source>
</evidence>
<dbReference type="InterPro" id="IPR002528">
    <property type="entry name" value="MATE_fam"/>
</dbReference>
<keyword evidence="15" id="KW-1185">Reference proteome</keyword>
<dbReference type="GO" id="GO:0006811">
    <property type="term" value="P:monoatomic ion transport"/>
    <property type="evidence" value="ECO:0007669"/>
    <property type="project" value="UniProtKB-KW"/>
</dbReference>
<feature type="transmembrane region" description="Helical" evidence="13">
    <location>
        <begin position="326"/>
        <end position="347"/>
    </location>
</feature>
<dbReference type="PANTHER" id="PTHR43298:SF2">
    <property type="entry name" value="FMN_FAD EXPORTER YEEO-RELATED"/>
    <property type="match status" value="1"/>
</dbReference>
<dbReference type="Proteomes" id="UP000186705">
    <property type="component" value="Unassembled WGS sequence"/>
</dbReference>
<dbReference type="RefSeq" id="WP_076341167.1">
    <property type="nucleotide sequence ID" value="NZ_CAPDDE010000015.1"/>
</dbReference>
<organism evidence="14 15">
    <name type="scientific">Dubosiella newyorkensis</name>
    <dbReference type="NCBI Taxonomy" id="1862672"/>
    <lineage>
        <taxon>Bacteria</taxon>
        <taxon>Bacillati</taxon>
        <taxon>Bacillota</taxon>
        <taxon>Erysipelotrichia</taxon>
        <taxon>Erysipelotrichales</taxon>
        <taxon>Erysipelotrichaceae</taxon>
        <taxon>Dubosiella</taxon>
    </lineage>
</organism>
<evidence type="ECO:0000256" key="11">
    <source>
        <dbReference type="ARBA" id="ARBA00023136"/>
    </source>
</evidence>
<dbReference type="AlphaFoldDB" id="A0A1U7NN95"/>
<keyword evidence="10" id="KW-0406">Ion transport</keyword>